<dbReference type="InterPro" id="IPR058240">
    <property type="entry name" value="rSAM_sf"/>
</dbReference>
<dbReference type="InterPro" id="IPR005839">
    <property type="entry name" value="Methylthiotransferase"/>
</dbReference>
<dbReference type="InterPro" id="IPR002792">
    <property type="entry name" value="TRAM_dom"/>
</dbReference>
<keyword evidence="3 8" id="KW-0808">Transferase</keyword>
<dbReference type="EMBL" id="LT670846">
    <property type="protein sequence ID" value="SHK30371.1"/>
    <property type="molecule type" value="Genomic_DNA"/>
</dbReference>
<evidence type="ECO:0000256" key="7">
    <source>
        <dbReference type="ARBA" id="ARBA00023014"/>
    </source>
</evidence>
<dbReference type="GO" id="GO:0006400">
    <property type="term" value="P:tRNA modification"/>
    <property type="evidence" value="ECO:0007669"/>
    <property type="project" value="InterPro"/>
</dbReference>
<dbReference type="Pfam" id="PF04055">
    <property type="entry name" value="Radical_SAM"/>
    <property type="match status" value="1"/>
</dbReference>
<dbReference type="Pfam" id="PF18693">
    <property type="entry name" value="TRAM_2"/>
    <property type="match status" value="1"/>
</dbReference>
<keyword evidence="5 8" id="KW-0479">Metal-binding</keyword>
<evidence type="ECO:0000256" key="3">
    <source>
        <dbReference type="ARBA" id="ARBA00022679"/>
    </source>
</evidence>
<comment type="function">
    <text evidence="8">Catalyzes the methylthiolation of an aspartic acid residue of ribosomal protein uS12.</text>
</comment>
<dbReference type="Proteomes" id="UP000189810">
    <property type="component" value="Chromosome I"/>
</dbReference>
<dbReference type="FunFam" id="3.80.30.20:FF:000001">
    <property type="entry name" value="tRNA-2-methylthio-N(6)-dimethylallyladenosine synthase 2"/>
    <property type="match status" value="1"/>
</dbReference>
<evidence type="ECO:0000259" key="10">
    <source>
        <dbReference type="PROSITE" id="PS51449"/>
    </source>
</evidence>
<protein>
    <recommendedName>
        <fullName evidence="8">Ribosomal protein uS12 methylthiotransferase RimO</fullName>
        <shortName evidence="8">uS12 MTTase</shortName>
        <shortName evidence="8">uS12 methylthiotransferase</shortName>
        <ecNumber evidence="8">2.8.4.4</ecNumber>
    </recommendedName>
    <alternativeName>
        <fullName evidence="8">Ribosomal protein uS12 (aspartate-C(3))-methylthiotransferase</fullName>
    </alternativeName>
    <alternativeName>
        <fullName evidence="8">Ribosome maturation factor RimO</fullName>
    </alternativeName>
</protein>
<dbReference type="STRING" id="381751.SAMN05444391_0601"/>
<dbReference type="PANTHER" id="PTHR43837:SF1">
    <property type="entry name" value="RIBOSOMAL PROTEIN US12 METHYLTHIOTRANSFERASE RIMO"/>
    <property type="match status" value="1"/>
</dbReference>
<dbReference type="NCBIfam" id="TIGR01125">
    <property type="entry name" value="30S ribosomal protein S12 methylthiotransferase RimO"/>
    <property type="match status" value="1"/>
</dbReference>
<gene>
    <name evidence="8" type="primary">rimO</name>
    <name evidence="12" type="ORF">SAMN05444391_0601</name>
</gene>
<dbReference type="InterPro" id="IPR020612">
    <property type="entry name" value="Methylthiotransferase_CS"/>
</dbReference>
<dbReference type="Gene3D" id="2.40.50.140">
    <property type="entry name" value="Nucleic acid-binding proteins"/>
    <property type="match status" value="1"/>
</dbReference>
<dbReference type="PROSITE" id="PS01278">
    <property type="entry name" value="MTTASE_RADICAL"/>
    <property type="match status" value="1"/>
</dbReference>
<dbReference type="GO" id="GO:0005829">
    <property type="term" value="C:cytosol"/>
    <property type="evidence" value="ECO:0007669"/>
    <property type="project" value="TreeGrafter"/>
</dbReference>
<feature type="domain" description="MTTase N-terminal" evidence="10">
    <location>
        <begin position="1"/>
        <end position="111"/>
    </location>
</feature>
<dbReference type="SFLD" id="SFLDS00029">
    <property type="entry name" value="Radical_SAM"/>
    <property type="match status" value="1"/>
</dbReference>
<dbReference type="HAMAP" id="MF_01865">
    <property type="entry name" value="MTTase_RimO"/>
    <property type="match status" value="1"/>
</dbReference>
<dbReference type="InterPro" id="IPR005840">
    <property type="entry name" value="Ribosomal_uS12_MeSTrfase_RimO"/>
</dbReference>
<dbReference type="SFLD" id="SFLDG01082">
    <property type="entry name" value="B12-binding_domain_containing"/>
    <property type="match status" value="1"/>
</dbReference>
<dbReference type="PROSITE" id="PS50926">
    <property type="entry name" value="TRAM"/>
    <property type="match status" value="1"/>
</dbReference>
<sequence length="419" mass="48212">MKIGVINLGCAKNLVDTENLIGRLLAGGANITSNAEEADLIIINTCGFIEPAKLESIQTILEFAENKRVIVMGCLVERYKEELQKELPEVEAFFGTQSHEEIARYLNLEERPYERVLTTPGAYAYLKIAEGCNRLCSFCAIPMIRGRHRSKPIEKIVSEAENLARKGVKELCIVSQDTGYYGKDLYHRKALVELLERLQRIEGIEWIRLLYLYPSDVDEDLLSFMASSQKVLPYLDIPLQHVSDKVLKSMRRGYTKKDIMDLLDKIHKHLPNAVLRTTFIVGYPEEEESDFQELLRLVEEGHFHWVGVFEYYHEEGTHAYSLGDKVPKREKHRRFKELTSLAKKIFKKKAKELVGRRLMVLVDGFDQEFGLVPIGRSYMHAPEVDGVIYIESERELRKGDMVEVEVLKVKDYDLVARVS</sequence>
<feature type="domain" description="Radical SAM core" evidence="11">
    <location>
        <begin position="118"/>
        <end position="348"/>
    </location>
</feature>
<evidence type="ECO:0000256" key="5">
    <source>
        <dbReference type="ARBA" id="ARBA00022723"/>
    </source>
</evidence>
<feature type="binding site" evidence="8">
    <location>
        <position position="132"/>
    </location>
    <ligand>
        <name>[4Fe-4S] cluster</name>
        <dbReference type="ChEBI" id="CHEBI:49883"/>
        <label>2</label>
        <note>4Fe-4S-S-AdoMet</note>
    </ligand>
</feature>
<dbReference type="InterPro" id="IPR012340">
    <property type="entry name" value="NA-bd_OB-fold"/>
</dbReference>
<dbReference type="Pfam" id="PF00919">
    <property type="entry name" value="UPF0004"/>
    <property type="match status" value="1"/>
</dbReference>
<dbReference type="RefSeq" id="WP_079653760.1">
    <property type="nucleotide sequence ID" value="NZ_LT670846.1"/>
</dbReference>
<dbReference type="PROSITE" id="PS51449">
    <property type="entry name" value="MTTASE_N"/>
    <property type="match status" value="1"/>
</dbReference>
<feature type="binding site" evidence="8">
    <location>
        <position position="139"/>
    </location>
    <ligand>
        <name>[4Fe-4S] cluster</name>
        <dbReference type="ChEBI" id="CHEBI:49883"/>
        <label>2</label>
        <note>4Fe-4S-S-AdoMet</note>
    </ligand>
</feature>
<feature type="binding site" evidence="8">
    <location>
        <position position="46"/>
    </location>
    <ligand>
        <name>[4Fe-4S] cluster</name>
        <dbReference type="ChEBI" id="CHEBI:49883"/>
        <label>1</label>
    </ligand>
</feature>
<evidence type="ECO:0000313" key="12">
    <source>
        <dbReference type="EMBL" id="SHK30371.1"/>
    </source>
</evidence>
<reference evidence="12 13" key="1">
    <citation type="submission" date="2016-11" db="EMBL/GenBank/DDBJ databases">
        <authorList>
            <person name="Jaros S."/>
            <person name="Januszkiewicz K."/>
            <person name="Wedrychowicz H."/>
        </authorList>
    </citation>
    <scope>NUCLEOTIDE SEQUENCE [LARGE SCALE GENOMIC DNA]</scope>
    <source>
        <strain evidence="12 13">DSM 19557</strain>
    </source>
</reference>
<dbReference type="Gene3D" id="3.40.50.12160">
    <property type="entry name" value="Methylthiotransferase, N-terminal domain"/>
    <property type="match status" value="1"/>
</dbReference>
<dbReference type="GO" id="GO:0035599">
    <property type="term" value="F:aspartic acid methylthiotransferase activity"/>
    <property type="evidence" value="ECO:0007669"/>
    <property type="project" value="TreeGrafter"/>
</dbReference>
<dbReference type="SUPFAM" id="SSF102114">
    <property type="entry name" value="Radical SAM enzymes"/>
    <property type="match status" value="1"/>
</dbReference>
<evidence type="ECO:0000256" key="8">
    <source>
        <dbReference type="HAMAP-Rule" id="MF_01865"/>
    </source>
</evidence>
<dbReference type="EC" id="2.8.4.4" evidence="8"/>
<keyword evidence="7 8" id="KW-0411">Iron-sulfur</keyword>
<evidence type="ECO:0000256" key="1">
    <source>
        <dbReference type="ARBA" id="ARBA00022485"/>
    </source>
</evidence>
<dbReference type="OrthoDB" id="9805215at2"/>
<dbReference type="InterPro" id="IPR006638">
    <property type="entry name" value="Elp3/MiaA/NifB-like_rSAM"/>
</dbReference>
<dbReference type="InterPro" id="IPR013848">
    <property type="entry name" value="Methylthiotransferase_N"/>
</dbReference>
<accession>A0A1M6RD33</accession>
<dbReference type="InterPro" id="IPR038135">
    <property type="entry name" value="Methylthiotransferase_N_sf"/>
</dbReference>
<dbReference type="SMART" id="SM00729">
    <property type="entry name" value="Elp3"/>
    <property type="match status" value="1"/>
</dbReference>
<dbReference type="SFLD" id="SFLDF00274">
    <property type="entry name" value="ribosomal_protein_S12_methylth"/>
    <property type="match status" value="1"/>
</dbReference>
<dbReference type="SFLD" id="SFLDG01061">
    <property type="entry name" value="methylthiotransferase"/>
    <property type="match status" value="1"/>
</dbReference>
<evidence type="ECO:0000256" key="4">
    <source>
        <dbReference type="ARBA" id="ARBA00022691"/>
    </source>
</evidence>
<dbReference type="GO" id="GO:0103039">
    <property type="term" value="F:protein methylthiotransferase activity"/>
    <property type="evidence" value="ECO:0007669"/>
    <property type="project" value="UniProtKB-EC"/>
</dbReference>
<keyword evidence="1 8" id="KW-0004">4Fe-4S</keyword>
<organism evidence="12 13">
    <name type="scientific">Thermocrinis minervae</name>
    <dbReference type="NCBI Taxonomy" id="381751"/>
    <lineage>
        <taxon>Bacteria</taxon>
        <taxon>Pseudomonadati</taxon>
        <taxon>Aquificota</taxon>
        <taxon>Aquificia</taxon>
        <taxon>Aquificales</taxon>
        <taxon>Aquificaceae</taxon>
        <taxon>Thermocrinis</taxon>
    </lineage>
</organism>
<keyword evidence="4 8" id="KW-0949">S-adenosyl-L-methionine</keyword>
<keyword evidence="6 8" id="KW-0408">Iron</keyword>
<dbReference type="AlphaFoldDB" id="A0A1M6RD33"/>
<comment type="subcellular location">
    <subcellularLocation>
        <location evidence="8">Cytoplasm</location>
    </subcellularLocation>
</comment>
<keyword evidence="12" id="KW-0687">Ribonucleoprotein</keyword>
<comment type="similarity">
    <text evidence="8">Belongs to the methylthiotransferase family. RimO subfamily.</text>
</comment>
<comment type="cofactor">
    <cofactor evidence="8">
        <name>[4Fe-4S] cluster</name>
        <dbReference type="ChEBI" id="CHEBI:49883"/>
    </cofactor>
    <text evidence="8">Binds 2 [4Fe-4S] clusters. One cluster is coordinated with 3 cysteines and an exchangeable S-adenosyl-L-methionine.</text>
</comment>
<dbReference type="NCBIfam" id="TIGR00089">
    <property type="entry name" value="MiaB/RimO family radical SAM methylthiotransferase"/>
    <property type="match status" value="1"/>
</dbReference>
<feature type="binding site" evidence="8">
    <location>
        <position position="10"/>
    </location>
    <ligand>
        <name>[4Fe-4S] cluster</name>
        <dbReference type="ChEBI" id="CHEBI:49883"/>
        <label>1</label>
    </ligand>
</feature>
<keyword evidence="13" id="KW-1185">Reference proteome</keyword>
<dbReference type="GO" id="GO:0005840">
    <property type="term" value="C:ribosome"/>
    <property type="evidence" value="ECO:0007669"/>
    <property type="project" value="UniProtKB-KW"/>
</dbReference>
<dbReference type="GO" id="GO:0046872">
    <property type="term" value="F:metal ion binding"/>
    <property type="evidence" value="ECO:0007669"/>
    <property type="project" value="UniProtKB-KW"/>
</dbReference>
<dbReference type="PANTHER" id="PTHR43837">
    <property type="entry name" value="RIBOSOMAL PROTEIN S12 METHYLTHIOTRANSFERASE RIMO"/>
    <property type="match status" value="1"/>
</dbReference>
<feature type="binding site" evidence="8">
    <location>
        <position position="74"/>
    </location>
    <ligand>
        <name>[4Fe-4S] cluster</name>
        <dbReference type="ChEBI" id="CHEBI:49883"/>
        <label>1</label>
    </ligand>
</feature>
<dbReference type="PROSITE" id="PS51918">
    <property type="entry name" value="RADICAL_SAM"/>
    <property type="match status" value="1"/>
</dbReference>
<feature type="binding site" evidence="8">
    <location>
        <position position="136"/>
    </location>
    <ligand>
        <name>[4Fe-4S] cluster</name>
        <dbReference type="ChEBI" id="CHEBI:49883"/>
        <label>2</label>
        <note>4Fe-4S-S-AdoMet</note>
    </ligand>
</feature>
<evidence type="ECO:0000259" key="11">
    <source>
        <dbReference type="PROSITE" id="PS51918"/>
    </source>
</evidence>
<dbReference type="InterPro" id="IPR023404">
    <property type="entry name" value="rSAM_horseshoe"/>
</dbReference>
<evidence type="ECO:0000256" key="6">
    <source>
        <dbReference type="ARBA" id="ARBA00023004"/>
    </source>
</evidence>
<feature type="domain" description="TRAM" evidence="9">
    <location>
        <begin position="351"/>
        <end position="419"/>
    </location>
</feature>
<keyword evidence="12" id="KW-0689">Ribosomal protein</keyword>
<keyword evidence="2 8" id="KW-0963">Cytoplasm</keyword>
<proteinExistence type="inferred from homology"/>
<evidence type="ECO:0000259" key="9">
    <source>
        <dbReference type="PROSITE" id="PS50926"/>
    </source>
</evidence>
<dbReference type="Gene3D" id="3.80.30.20">
    <property type="entry name" value="tm_1862 like domain"/>
    <property type="match status" value="1"/>
</dbReference>
<dbReference type="CDD" id="cd01335">
    <property type="entry name" value="Radical_SAM"/>
    <property type="match status" value="1"/>
</dbReference>
<dbReference type="InterPro" id="IPR007197">
    <property type="entry name" value="rSAM"/>
</dbReference>
<evidence type="ECO:0000256" key="2">
    <source>
        <dbReference type="ARBA" id="ARBA00022490"/>
    </source>
</evidence>
<evidence type="ECO:0000313" key="13">
    <source>
        <dbReference type="Proteomes" id="UP000189810"/>
    </source>
</evidence>
<comment type="catalytic activity">
    <reaction evidence="8">
        <text>L-aspartate(89)-[ribosomal protein uS12]-hydrogen + (sulfur carrier)-SH + AH2 + 2 S-adenosyl-L-methionine = 3-methylsulfanyl-L-aspartate(89)-[ribosomal protein uS12]-hydrogen + (sulfur carrier)-H + 5'-deoxyadenosine + L-methionine + A + S-adenosyl-L-homocysteine + 2 H(+)</text>
        <dbReference type="Rhea" id="RHEA:37087"/>
        <dbReference type="Rhea" id="RHEA-COMP:10460"/>
        <dbReference type="Rhea" id="RHEA-COMP:10461"/>
        <dbReference type="Rhea" id="RHEA-COMP:14737"/>
        <dbReference type="Rhea" id="RHEA-COMP:14739"/>
        <dbReference type="ChEBI" id="CHEBI:13193"/>
        <dbReference type="ChEBI" id="CHEBI:15378"/>
        <dbReference type="ChEBI" id="CHEBI:17319"/>
        <dbReference type="ChEBI" id="CHEBI:17499"/>
        <dbReference type="ChEBI" id="CHEBI:29917"/>
        <dbReference type="ChEBI" id="CHEBI:29961"/>
        <dbReference type="ChEBI" id="CHEBI:57844"/>
        <dbReference type="ChEBI" id="CHEBI:57856"/>
        <dbReference type="ChEBI" id="CHEBI:59789"/>
        <dbReference type="ChEBI" id="CHEBI:64428"/>
        <dbReference type="ChEBI" id="CHEBI:73599"/>
        <dbReference type="EC" id="2.8.4.4"/>
    </reaction>
</comment>
<dbReference type="GO" id="GO:0051539">
    <property type="term" value="F:4 iron, 4 sulfur cluster binding"/>
    <property type="evidence" value="ECO:0007669"/>
    <property type="project" value="UniProtKB-UniRule"/>
</dbReference>
<name>A0A1M6RD33_9AQUI</name>